<dbReference type="AlphaFoldDB" id="A0A2A2M5W4"/>
<reference evidence="7 8" key="1">
    <citation type="journal article" date="2017" name="Curr. Biol.">
        <title>Genome architecture and evolution of a unichromosomal asexual nematode.</title>
        <authorList>
            <person name="Fradin H."/>
            <person name="Zegar C."/>
            <person name="Gutwein M."/>
            <person name="Lucas J."/>
            <person name="Kovtun M."/>
            <person name="Corcoran D."/>
            <person name="Baugh L.R."/>
            <person name="Kiontke K."/>
            <person name="Gunsalus K."/>
            <person name="Fitch D.H."/>
            <person name="Piano F."/>
        </authorList>
    </citation>
    <scope>NUCLEOTIDE SEQUENCE [LARGE SCALE GENOMIC DNA]</scope>
    <source>
        <strain evidence="7">PF1309</strain>
    </source>
</reference>
<name>A0A2A2M5W4_9BILA</name>
<feature type="transmembrane region" description="Helical" evidence="5">
    <location>
        <begin position="62"/>
        <end position="79"/>
    </location>
</feature>
<organism evidence="7 8">
    <name type="scientific">Diploscapter pachys</name>
    <dbReference type="NCBI Taxonomy" id="2018661"/>
    <lineage>
        <taxon>Eukaryota</taxon>
        <taxon>Metazoa</taxon>
        <taxon>Ecdysozoa</taxon>
        <taxon>Nematoda</taxon>
        <taxon>Chromadorea</taxon>
        <taxon>Rhabditida</taxon>
        <taxon>Rhabditina</taxon>
        <taxon>Rhabditomorpha</taxon>
        <taxon>Rhabditoidea</taxon>
        <taxon>Rhabditidae</taxon>
        <taxon>Diploscapter</taxon>
    </lineage>
</organism>
<gene>
    <name evidence="7" type="ORF">WR25_20315</name>
</gene>
<protein>
    <recommendedName>
        <fullName evidence="6">GtrA/DPMS transmembrane domain-containing protein</fullName>
    </recommendedName>
</protein>
<dbReference type="GO" id="GO:0016020">
    <property type="term" value="C:membrane"/>
    <property type="evidence" value="ECO:0007669"/>
    <property type="project" value="UniProtKB-SubCell"/>
</dbReference>
<dbReference type="GO" id="GO:0000271">
    <property type="term" value="P:polysaccharide biosynthetic process"/>
    <property type="evidence" value="ECO:0007669"/>
    <property type="project" value="InterPro"/>
</dbReference>
<proteinExistence type="predicted"/>
<keyword evidence="4 5" id="KW-0472">Membrane</keyword>
<dbReference type="Proteomes" id="UP000218231">
    <property type="component" value="Unassembled WGS sequence"/>
</dbReference>
<dbReference type="EMBL" id="LIAE01004041">
    <property type="protein sequence ID" value="PAV93826.1"/>
    <property type="molecule type" value="Genomic_DNA"/>
</dbReference>
<comment type="caution">
    <text evidence="7">The sequence shown here is derived from an EMBL/GenBank/DDBJ whole genome shotgun (WGS) entry which is preliminary data.</text>
</comment>
<keyword evidence="2 5" id="KW-0812">Transmembrane</keyword>
<evidence type="ECO:0000256" key="2">
    <source>
        <dbReference type="ARBA" id="ARBA00022692"/>
    </source>
</evidence>
<evidence type="ECO:0000259" key="6">
    <source>
        <dbReference type="Pfam" id="PF04138"/>
    </source>
</evidence>
<evidence type="ECO:0000256" key="5">
    <source>
        <dbReference type="SAM" id="Phobius"/>
    </source>
</evidence>
<feature type="transmembrane region" description="Helical" evidence="5">
    <location>
        <begin position="24"/>
        <end position="50"/>
    </location>
</feature>
<feature type="domain" description="GtrA/DPMS transmembrane" evidence="6">
    <location>
        <begin position="1"/>
        <end position="84"/>
    </location>
</feature>
<evidence type="ECO:0000256" key="4">
    <source>
        <dbReference type="ARBA" id="ARBA00023136"/>
    </source>
</evidence>
<evidence type="ECO:0000256" key="1">
    <source>
        <dbReference type="ARBA" id="ARBA00004141"/>
    </source>
</evidence>
<accession>A0A2A2M5W4</accession>
<comment type="subcellular location">
    <subcellularLocation>
        <location evidence="1">Membrane</location>
        <topology evidence="1">Multi-pass membrane protein</topology>
    </subcellularLocation>
</comment>
<dbReference type="Pfam" id="PF04138">
    <property type="entry name" value="GtrA_DPMS_TM"/>
    <property type="match status" value="1"/>
</dbReference>
<evidence type="ECO:0000313" key="8">
    <source>
        <dbReference type="Proteomes" id="UP000218231"/>
    </source>
</evidence>
<keyword evidence="8" id="KW-1185">Reference proteome</keyword>
<dbReference type="InterPro" id="IPR007267">
    <property type="entry name" value="GtrA_DPMS_TM"/>
</dbReference>
<evidence type="ECO:0000313" key="7">
    <source>
        <dbReference type="EMBL" id="PAV93826.1"/>
    </source>
</evidence>
<evidence type="ECO:0000256" key="3">
    <source>
        <dbReference type="ARBA" id="ARBA00022989"/>
    </source>
</evidence>
<sequence>MITAFTLNKLFVFGQASNRLHHQVLWFVVINLAAVAQTVAISLLLARWLLPALGVDFHNETIAHAIGVAVPVITSYIGHKRFSFRS</sequence>
<keyword evidence="3 5" id="KW-1133">Transmembrane helix</keyword>